<sequence>MCFYHAYTHTCGHTTMVFQQLCPTGQMVQQKCKKGLDGVVLATVKVGERCGGCVG</sequence>
<organism evidence="1 2">
    <name type="scientific">Plenodomus tracheiphilus IPT5</name>
    <dbReference type="NCBI Taxonomy" id="1408161"/>
    <lineage>
        <taxon>Eukaryota</taxon>
        <taxon>Fungi</taxon>
        <taxon>Dikarya</taxon>
        <taxon>Ascomycota</taxon>
        <taxon>Pezizomycotina</taxon>
        <taxon>Dothideomycetes</taxon>
        <taxon>Pleosporomycetidae</taxon>
        <taxon>Pleosporales</taxon>
        <taxon>Pleosporineae</taxon>
        <taxon>Leptosphaeriaceae</taxon>
        <taxon>Plenodomus</taxon>
    </lineage>
</organism>
<evidence type="ECO:0000313" key="2">
    <source>
        <dbReference type="Proteomes" id="UP000799423"/>
    </source>
</evidence>
<protein>
    <submittedName>
        <fullName evidence="1">Uncharacterized protein</fullName>
    </submittedName>
</protein>
<dbReference type="Proteomes" id="UP000799423">
    <property type="component" value="Unassembled WGS sequence"/>
</dbReference>
<proteinExistence type="predicted"/>
<dbReference type="EMBL" id="MU006289">
    <property type="protein sequence ID" value="KAF2856043.1"/>
    <property type="molecule type" value="Genomic_DNA"/>
</dbReference>
<dbReference type="OrthoDB" id="3699805at2759"/>
<name>A0A6A7BKY0_9PLEO</name>
<gene>
    <name evidence="1" type="ORF">T440DRAFT_485195</name>
</gene>
<reference evidence="1" key="1">
    <citation type="submission" date="2020-01" db="EMBL/GenBank/DDBJ databases">
        <authorList>
            <consortium name="DOE Joint Genome Institute"/>
            <person name="Haridas S."/>
            <person name="Albert R."/>
            <person name="Binder M."/>
            <person name="Bloem J."/>
            <person name="Labutti K."/>
            <person name="Salamov A."/>
            <person name="Andreopoulos B."/>
            <person name="Baker S.E."/>
            <person name="Barry K."/>
            <person name="Bills G."/>
            <person name="Bluhm B.H."/>
            <person name="Cannon C."/>
            <person name="Castanera R."/>
            <person name="Culley D.E."/>
            <person name="Daum C."/>
            <person name="Ezra D."/>
            <person name="Gonzalez J.B."/>
            <person name="Henrissat B."/>
            <person name="Kuo A."/>
            <person name="Liang C."/>
            <person name="Lipzen A."/>
            <person name="Lutzoni F."/>
            <person name="Magnuson J."/>
            <person name="Mondo S."/>
            <person name="Nolan M."/>
            <person name="Ohm R."/>
            <person name="Pangilinan J."/>
            <person name="Park H.-J."/>
            <person name="Ramirez L."/>
            <person name="Alfaro M."/>
            <person name="Sun H."/>
            <person name="Tritt A."/>
            <person name="Yoshinaga Y."/>
            <person name="Zwiers L.-H."/>
            <person name="Turgeon B.G."/>
            <person name="Goodwin S.B."/>
            <person name="Spatafora J.W."/>
            <person name="Crous P.W."/>
            <person name="Grigoriev I.V."/>
        </authorList>
    </citation>
    <scope>NUCLEOTIDE SEQUENCE</scope>
    <source>
        <strain evidence="1">IPT5</strain>
    </source>
</reference>
<dbReference type="AlphaFoldDB" id="A0A6A7BKY0"/>
<evidence type="ECO:0000313" key="1">
    <source>
        <dbReference type="EMBL" id="KAF2856043.1"/>
    </source>
</evidence>
<keyword evidence="2" id="KW-1185">Reference proteome</keyword>
<accession>A0A6A7BKY0</accession>